<protein>
    <recommendedName>
        <fullName evidence="1">Aminotransferase</fullName>
        <ecNumber evidence="1">2.6.1.-</ecNumber>
    </recommendedName>
</protein>
<dbReference type="GO" id="GO:0030170">
    <property type="term" value="F:pyridoxal phosphate binding"/>
    <property type="evidence" value="ECO:0007669"/>
    <property type="project" value="InterPro"/>
</dbReference>
<evidence type="ECO:0000256" key="1">
    <source>
        <dbReference type="RuleBase" id="RU000481"/>
    </source>
</evidence>
<dbReference type="SUPFAM" id="SSF53383">
    <property type="entry name" value="PLP-dependent transferases"/>
    <property type="match status" value="1"/>
</dbReference>
<dbReference type="Proteomes" id="UP000184731">
    <property type="component" value="Chromosome"/>
</dbReference>
<dbReference type="InterPro" id="IPR015422">
    <property type="entry name" value="PyrdxlP-dep_Trfase_small"/>
</dbReference>
<organism evidence="3 4">
    <name type="scientific">Silvanigrella aquatica</name>
    <dbReference type="NCBI Taxonomy" id="1915309"/>
    <lineage>
        <taxon>Bacteria</taxon>
        <taxon>Pseudomonadati</taxon>
        <taxon>Bdellovibrionota</taxon>
        <taxon>Oligoflexia</taxon>
        <taxon>Silvanigrellales</taxon>
        <taxon>Silvanigrellaceae</taxon>
        <taxon>Silvanigrella</taxon>
    </lineage>
</organism>
<comment type="similarity">
    <text evidence="1">Belongs to the class-I pyridoxal-phosphate-dependent aminotransferase family.</text>
</comment>
<accession>A0A1L4D4L8</accession>
<dbReference type="KEGG" id="saqi:AXG55_09690"/>
<dbReference type="EMBL" id="CP017834">
    <property type="protein sequence ID" value="APJ05153.1"/>
    <property type="molecule type" value="Genomic_DNA"/>
</dbReference>
<sequence length="379" mass="42683">MGGDIRKMFMLGQKIKLENPSFDLIDLSLGNPDLEPPLEVLSSLKELLMSSEKGHHRYMDSAGLLEVRDYLAKELSKSEKTHIAQDSVYLTVGAAGGIQILLRTFIEENDEVIIFAPYFPEYIPYVENYNAKPIIVKCDKKHEPILDDLRKKISSKTKMVLMNSPNNPSGIAYSKKTIEGIVHILEEIKNKKGHVIQLVSDEPYSRVIYDESKVVPLMNLYAHSWLVRSFSKDLGLAGERIGFIAWRGEFAFPEIINAFRNASRVLGFVSAPRLMQRIIPVAYNAKVDVQIYKNRVESFIRILSGGGIETIMPDAGFFVFPKCPVQNEYEFCEGLVKKGVLCVPGSGFGCPGFFRASLTQEQSRVEDAAHRIVQFVKNK</sequence>
<proteinExistence type="inferred from homology"/>
<reference evidence="3 4" key="1">
    <citation type="submission" date="2016-10" db="EMBL/GenBank/DDBJ databases">
        <title>Silvanigrella aquatica sp. nov., isolated from a freshwater lake located in the Black Forest, Germany, description of Silvanigrellaceae fam. nov., Silvanigrellales ord. nov., reclassification of the order Bdellovibrionales in the class Oligoflexia, reclassification of the families Bacteriovoracaceae and Halobacteriovoraceae in the new order Bacteriovoracales ord. nov., and reclassification of the family Pseudobacteriovoracaceae in the order Oligoflexiales.</title>
        <authorList>
            <person name="Hahn M.W."/>
            <person name="Schmidt J."/>
            <person name="Koll U."/>
            <person name="Rohde M."/>
            <person name="Verbag S."/>
            <person name="Pitt A."/>
            <person name="Nakai R."/>
            <person name="Naganuma T."/>
            <person name="Lang E."/>
        </authorList>
    </citation>
    <scope>NUCLEOTIDE SEQUENCE [LARGE SCALE GENOMIC DNA]</scope>
    <source>
        <strain evidence="3 4">MWH-Nonnen-W8red</strain>
    </source>
</reference>
<dbReference type="PROSITE" id="PS00105">
    <property type="entry name" value="AA_TRANSFER_CLASS_1"/>
    <property type="match status" value="1"/>
</dbReference>
<dbReference type="InterPro" id="IPR015424">
    <property type="entry name" value="PyrdxlP-dep_Trfase"/>
</dbReference>
<dbReference type="Gene3D" id="3.90.1150.10">
    <property type="entry name" value="Aspartate Aminotransferase, domain 1"/>
    <property type="match status" value="1"/>
</dbReference>
<dbReference type="InterPro" id="IPR004838">
    <property type="entry name" value="NHTrfase_class1_PyrdxlP-BS"/>
</dbReference>
<dbReference type="STRING" id="1915309.AXG55_09690"/>
<keyword evidence="1" id="KW-0808">Transferase</keyword>
<dbReference type="Gene3D" id="3.40.640.10">
    <property type="entry name" value="Type I PLP-dependent aspartate aminotransferase-like (Major domain)"/>
    <property type="match status" value="1"/>
</dbReference>
<feature type="domain" description="Aminotransferase class I/classII large" evidence="2">
    <location>
        <begin position="23"/>
        <end position="372"/>
    </location>
</feature>
<dbReference type="InterPro" id="IPR004839">
    <property type="entry name" value="Aminotransferase_I/II_large"/>
</dbReference>
<dbReference type="Pfam" id="PF00155">
    <property type="entry name" value="Aminotran_1_2"/>
    <property type="match status" value="1"/>
</dbReference>
<evidence type="ECO:0000259" key="2">
    <source>
        <dbReference type="Pfam" id="PF00155"/>
    </source>
</evidence>
<dbReference type="InterPro" id="IPR015421">
    <property type="entry name" value="PyrdxlP-dep_Trfase_major"/>
</dbReference>
<dbReference type="PANTHER" id="PTHR42691">
    <property type="entry name" value="ASPARTATE AMINOTRANSFERASE YHDR-RELATED"/>
    <property type="match status" value="1"/>
</dbReference>
<dbReference type="PANTHER" id="PTHR42691:SF1">
    <property type="entry name" value="ASPARTATE AMINOTRANSFERASE YHDR-RELATED"/>
    <property type="match status" value="1"/>
</dbReference>
<dbReference type="AlphaFoldDB" id="A0A1L4D4L8"/>
<keyword evidence="4" id="KW-1185">Reference proteome</keyword>
<dbReference type="EC" id="2.6.1.-" evidence="1"/>
<comment type="cofactor">
    <cofactor evidence="1">
        <name>pyridoxal 5'-phosphate</name>
        <dbReference type="ChEBI" id="CHEBI:597326"/>
    </cofactor>
</comment>
<gene>
    <name evidence="3" type="ORF">AXG55_09690</name>
</gene>
<evidence type="ECO:0000313" key="3">
    <source>
        <dbReference type="EMBL" id="APJ05153.1"/>
    </source>
</evidence>
<name>A0A1L4D4L8_9BACT</name>
<dbReference type="GO" id="GO:0008483">
    <property type="term" value="F:transaminase activity"/>
    <property type="evidence" value="ECO:0007669"/>
    <property type="project" value="UniProtKB-KW"/>
</dbReference>
<keyword evidence="1" id="KW-0032">Aminotransferase</keyword>
<dbReference type="CDD" id="cd00609">
    <property type="entry name" value="AAT_like"/>
    <property type="match status" value="1"/>
</dbReference>
<evidence type="ECO:0000313" key="4">
    <source>
        <dbReference type="Proteomes" id="UP000184731"/>
    </source>
</evidence>
<dbReference type="NCBIfam" id="NF005305">
    <property type="entry name" value="PRK06836.1"/>
    <property type="match status" value="1"/>
</dbReference>